<accession>L5KS27</accession>
<evidence type="ECO:0000256" key="1">
    <source>
        <dbReference type="SAM" id="MobiDB-lite"/>
    </source>
</evidence>
<feature type="domain" description="Transmembrane protein TMEM132 second Ig-like" evidence="4">
    <location>
        <begin position="125"/>
        <end position="263"/>
    </location>
</feature>
<dbReference type="AlphaFoldDB" id="L5KS27"/>
<keyword evidence="5" id="KW-0472">Membrane</keyword>
<dbReference type="EMBL" id="KB030576">
    <property type="protein sequence ID" value="ELK14254.1"/>
    <property type="molecule type" value="Genomic_DNA"/>
</dbReference>
<keyword evidence="6" id="KW-1185">Reference proteome</keyword>
<dbReference type="InterPro" id="IPR026307">
    <property type="entry name" value="TMEM132"/>
</dbReference>
<dbReference type="PANTHER" id="PTHR13388">
    <property type="entry name" value="DETONATOR, ISOFORM E"/>
    <property type="match status" value="1"/>
</dbReference>
<protein>
    <submittedName>
        <fullName evidence="5">Transmembrane protein 132C</fullName>
    </submittedName>
</protein>
<feature type="domain" description="Transmembrane protein TMEM132 cohesin-like" evidence="3">
    <location>
        <begin position="278"/>
        <end position="323"/>
    </location>
</feature>
<evidence type="ECO:0000313" key="6">
    <source>
        <dbReference type="Proteomes" id="UP000010552"/>
    </source>
</evidence>
<evidence type="ECO:0000259" key="3">
    <source>
        <dbReference type="Pfam" id="PF23039"/>
    </source>
</evidence>
<dbReference type="Pfam" id="PF23039">
    <property type="entry name" value="TMEM132_3rd"/>
    <property type="match status" value="1"/>
</dbReference>
<dbReference type="InterPro" id="IPR055422">
    <property type="entry name" value="Ig_TMEM132_2nd"/>
</dbReference>
<dbReference type="Pfam" id="PF15705">
    <property type="entry name" value="TMEM132_N"/>
    <property type="match status" value="1"/>
</dbReference>
<reference evidence="6" key="1">
    <citation type="journal article" date="2013" name="Science">
        <title>Comparative analysis of bat genomes provides insight into the evolution of flight and immunity.</title>
        <authorList>
            <person name="Zhang G."/>
            <person name="Cowled C."/>
            <person name="Shi Z."/>
            <person name="Huang Z."/>
            <person name="Bishop-Lilly K.A."/>
            <person name="Fang X."/>
            <person name="Wynne J.W."/>
            <person name="Xiong Z."/>
            <person name="Baker M.L."/>
            <person name="Zhao W."/>
            <person name="Tachedjian M."/>
            <person name="Zhu Y."/>
            <person name="Zhou P."/>
            <person name="Jiang X."/>
            <person name="Ng J."/>
            <person name="Yang L."/>
            <person name="Wu L."/>
            <person name="Xiao J."/>
            <person name="Feng Y."/>
            <person name="Chen Y."/>
            <person name="Sun X."/>
            <person name="Zhang Y."/>
            <person name="Marsh G.A."/>
            <person name="Crameri G."/>
            <person name="Broder C.C."/>
            <person name="Frey K.G."/>
            <person name="Wang L.F."/>
            <person name="Wang J."/>
        </authorList>
    </citation>
    <scope>NUCLEOTIDE SEQUENCE [LARGE SCALE GENOMIC DNA]</scope>
</reference>
<dbReference type="InterPro" id="IPR031435">
    <property type="entry name" value="TMEM132_N"/>
</dbReference>
<sequence length="432" mass="47150">MKTAAERTSGCFLVSKRGILRTSLIEGRGVADTAQRFSSLPPYLPVTYRVHHADVSFFLREADQDAMRNSSLQSRVESFFTYRARRPPILNASFGPFAVEKVVPLDLMWISNFLGPTNEFGLNWRLQAHILRDRVYRSRPTVQVLFHVVGRDWAERGPEERLPCLRAFAFRETREVRGGCRLQGALGLCVAALELPSSWFDAPTVLAGRRRPADPAEGSAVELYYAVHAADERGDCAGGDVRKGNAIRPGKDGLEDATSRLQRIGAVGLFPARDSSAQLSELRLDGNVAISVPSGPVKQGDVVTAYVTVASNSTVDFFILSVFLRVRFHAPTPEKVRSRGPWKGAGNNLVCVCGRDDLPSRTGQAALLPAGGRCDSVHSPNGDIITSSREIRLPGQQHSVPAPPRSSRASPGTKKLWISAWGTQTDPPAADQ</sequence>
<evidence type="ECO:0000259" key="4">
    <source>
        <dbReference type="Pfam" id="PF23481"/>
    </source>
</evidence>
<dbReference type="STRING" id="9402.L5KS27"/>
<dbReference type="InterPro" id="IPR055421">
    <property type="entry name" value="TMEM132_3rd"/>
</dbReference>
<evidence type="ECO:0000259" key="2">
    <source>
        <dbReference type="Pfam" id="PF15705"/>
    </source>
</evidence>
<dbReference type="InParanoid" id="L5KS27"/>
<dbReference type="Proteomes" id="UP000010552">
    <property type="component" value="Unassembled WGS sequence"/>
</dbReference>
<dbReference type="Pfam" id="PF23481">
    <property type="entry name" value="Ig_TMEM132_2nd"/>
    <property type="match status" value="1"/>
</dbReference>
<evidence type="ECO:0000313" key="5">
    <source>
        <dbReference type="EMBL" id="ELK14254.1"/>
    </source>
</evidence>
<keyword evidence="5" id="KW-0812">Transmembrane</keyword>
<name>L5KS27_PTEAL</name>
<gene>
    <name evidence="5" type="ORF">PAL_GLEAN10008744</name>
</gene>
<dbReference type="PANTHER" id="PTHR13388:SF4">
    <property type="entry name" value="TRANSMEMBRANE PROTEIN 132C"/>
    <property type="match status" value="1"/>
</dbReference>
<feature type="region of interest" description="Disordered" evidence="1">
    <location>
        <begin position="379"/>
        <end position="432"/>
    </location>
</feature>
<organism evidence="5 6">
    <name type="scientific">Pteropus alecto</name>
    <name type="common">Black flying fox</name>
    <dbReference type="NCBI Taxonomy" id="9402"/>
    <lineage>
        <taxon>Eukaryota</taxon>
        <taxon>Metazoa</taxon>
        <taxon>Chordata</taxon>
        <taxon>Craniata</taxon>
        <taxon>Vertebrata</taxon>
        <taxon>Euteleostomi</taxon>
        <taxon>Mammalia</taxon>
        <taxon>Eutheria</taxon>
        <taxon>Laurasiatheria</taxon>
        <taxon>Chiroptera</taxon>
        <taxon>Yinpterochiroptera</taxon>
        <taxon>Pteropodoidea</taxon>
        <taxon>Pteropodidae</taxon>
        <taxon>Pteropodinae</taxon>
        <taxon>Pteropus</taxon>
    </lineage>
</organism>
<feature type="domain" description="Transmembrane protein TMEM132 N-terminal" evidence="2">
    <location>
        <begin position="46"/>
        <end position="108"/>
    </location>
</feature>
<proteinExistence type="predicted"/>